<evidence type="ECO:0000256" key="6">
    <source>
        <dbReference type="PROSITE-ProRule" id="PRU00284"/>
    </source>
</evidence>
<keyword evidence="11" id="KW-1185">Reference proteome</keyword>
<gene>
    <name evidence="10" type="ORF">Back11_25270</name>
</gene>
<keyword evidence="7" id="KW-0812">Transmembrane</keyword>
<dbReference type="InterPro" id="IPR003660">
    <property type="entry name" value="HAMP_dom"/>
</dbReference>
<dbReference type="CDD" id="cd06225">
    <property type="entry name" value="HAMP"/>
    <property type="match status" value="1"/>
</dbReference>
<name>A0A3G9ISA1_9BACL</name>
<comment type="subcellular location">
    <subcellularLocation>
        <location evidence="1">Cell membrane</location>
    </subcellularLocation>
</comment>
<dbReference type="PROSITE" id="PS50111">
    <property type="entry name" value="CHEMOTAXIS_TRANSDUC_2"/>
    <property type="match status" value="1"/>
</dbReference>
<dbReference type="Pfam" id="PF00015">
    <property type="entry name" value="MCPsignal"/>
    <property type="match status" value="1"/>
</dbReference>
<dbReference type="PANTHER" id="PTHR32089:SF112">
    <property type="entry name" value="LYSOZYME-LIKE PROTEIN-RELATED"/>
    <property type="match status" value="1"/>
</dbReference>
<evidence type="ECO:0008006" key="12">
    <source>
        <dbReference type="Google" id="ProtNLM"/>
    </source>
</evidence>
<dbReference type="Gene3D" id="1.10.287.950">
    <property type="entry name" value="Methyl-accepting chemotaxis protein"/>
    <property type="match status" value="1"/>
</dbReference>
<dbReference type="Pfam" id="PF00672">
    <property type="entry name" value="HAMP"/>
    <property type="match status" value="1"/>
</dbReference>
<evidence type="ECO:0000256" key="5">
    <source>
        <dbReference type="ARBA" id="ARBA00029447"/>
    </source>
</evidence>
<dbReference type="KEGG" id="pbk:Back11_25270"/>
<dbReference type="PROSITE" id="PS50885">
    <property type="entry name" value="HAMP"/>
    <property type="match status" value="1"/>
</dbReference>
<feature type="transmembrane region" description="Helical" evidence="7">
    <location>
        <begin position="21"/>
        <end position="47"/>
    </location>
</feature>
<dbReference type="CDD" id="cd11386">
    <property type="entry name" value="MCP_signal"/>
    <property type="match status" value="1"/>
</dbReference>
<feature type="transmembrane region" description="Helical" evidence="7">
    <location>
        <begin position="214"/>
        <end position="233"/>
    </location>
</feature>
<dbReference type="GO" id="GO:0007165">
    <property type="term" value="P:signal transduction"/>
    <property type="evidence" value="ECO:0007669"/>
    <property type="project" value="UniProtKB-KW"/>
</dbReference>
<feature type="domain" description="Methyl-accepting transducer" evidence="8">
    <location>
        <begin position="306"/>
        <end position="542"/>
    </location>
</feature>
<dbReference type="Proteomes" id="UP000275368">
    <property type="component" value="Chromosome"/>
</dbReference>
<organism evidence="10 11">
    <name type="scientific">Paenibacillus baekrokdamisoli</name>
    <dbReference type="NCBI Taxonomy" id="1712516"/>
    <lineage>
        <taxon>Bacteria</taxon>
        <taxon>Bacillati</taxon>
        <taxon>Bacillota</taxon>
        <taxon>Bacilli</taxon>
        <taxon>Bacillales</taxon>
        <taxon>Paenibacillaceae</taxon>
        <taxon>Paenibacillus</taxon>
    </lineage>
</organism>
<feature type="domain" description="HAMP" evidence="9">
    <location>
        <begin position="234"/>
        <end position="287"/>
    </location>
</feature>
<evidence type="ECO:0000313" key="11">
    <source>
        <dbReference type="Proteomes" id="UP000275368"/>
    </source>
</evidence>
<evidence type="ECO:0000256" key="2">
    <source>
        <dbReference type="ARBA" id="ARBA00022475"/>
    </source>
</evidence>
<evidence type="ECO:0000256" key="4">
    <source>
        <dbReference type="ARBA" id="ARBA00023224"/>
    </source>
</evidence>
<dbReference type="GO" id="GO:0005886">
    <property type="term" value="C:plasma membrane"/>
    <property type="evidence" value="ECO:0007669"/>
    <property type="project" value="UniProtKB-SubCell"/>
</dbReference>
<dbReference type="AlphaFoldDB" id="A0A3G9ISA1"/>
<evidence type="ECO:0000256" key="1">
    <source>
        <dbReference type="ARBA" id="ARBA00004236"/>
    </source>
</evidence>
<evidence type="ECO:0000313" key="10">
    <source>
        <dbReference type="EMBL" id="BBH21182.1"/>
    </source>
</evidence>
<keyword evidence="2" id="KW-1003">Cell membrane</keyword>
<evidence type="ECO:0000259" key="8">
    <source>
        <dbReference type="PROSITE" id="PS50111"/>
    </source>
</evidence>
<comment type="similarity">
    <text evidence="5">Belongs to the methyl-accepting chemotaxis (MCP) protein family.</text>
</comment>
<accession>A0A3G9ISA1</accession>
<proteinExistence type="inferred from homology"/>
<protein>
    <recommendedName>
        <fullName evidence="12">Methyl-accepting chemotaxis protein</fullName>
    </recommendedName>
</protein>
<keyword evidence="4 6" id="KW-0807">Transducer</keyword>
<evidence type="ECO:0000256" key="3">
    <source>
        <dbReference type="ARBA" id="ARBA00023136"/>
    </source>
</evidence>
<dbReference type="InterPro" id="IPR004089">
    <property type="entry name" value="MCPsignal_dom"/>
</dbReference>
<dbReference type="PANTHER" id="PTHR32089">
    <property type="entry name" value="METHYL-ACCEPTING CHEMOTAXIS PROTEIN MCPB"/>
    <property type="match status" value="1"/>
</dbReference>
<evidence type="ECO:0000256" key="7">
    <source>
        <dbReference type="SAM" id="Phobius"/>
    </source>
</evidence>
<dbReference type="EMBL" id="AP019308">
    <property type="protein sequence ID" value="BBH21182.1"/>
    <property type="molecule type" value="Genomic_DNA"/>
</dbReference>
<keyword evidence="7" id="KW-1133">Transmembrane helix</keyword>
<dbReference type="SMART" id="SM00283">
    <property type="entry name" value="MA"/>
    <property type="match status" value="1"/>
</dbReference>
<reference evidence="10 11" key="1">
    <citation type="submission" date="2018-11" db="EMBL/GenBank/DDBJ databases">
        <title>Complete genome sequence of Paenibacillus baekrokdamisoli strain KCTC 33723.</title>
        <authorList>
            <person name="Kang S.W."/>
            <person name="Lee K.C."/>
            <person name="Kim K.K."/>
            <person name="Kim J.S."/>
            <person name="Kim D.S."/>
            <person name="Ko S.H."/>
            <person name="Yang S.H."/>
            <person name="Lee J.S."/>
        </authorList>
    </citation>
    <scope>NUCLEOTIDE SEQUENCE [LARGE SCALE GENOMIC DNA]</scope>
    <source>
        <strain evidence="10 11">KCTC 33723</strain>
    </source>
</reference>
<dbReference type="SUPFAM" id="SSF58104">
    <property type="entry name" value="Methyl-accepting chemotaxis protein (MCP) signaling domain"/>
    <property type="match status" value="1"/>
</dbReference>
<evidence type="ECO:0000259" key="9">
    <source>
        <dbReference type="PROSITE" id="PS50885"/>
    </source>
</evidence>
<keyword evidence="3 7" id="KW-0472">Membrane</keyword>
<sequence length="592" mass="65042">MLLPKIDVKRMMSMLKKKRSLTLRTKLILLIAFPITLYLGSTFYWMFVYDSAINTMSKSLFLTTNQVNTLVLNADRDLYQSLTAFQSLKDKSLDEQTKKKLKAEMSDNAKQATDRIEQAVAIVKANGLQQLSKKDDNQTILMIVDKFHETFPQWLALANKSITDGSPIFYDPKLNAEFENARGGINVIGEILDEHANNEVERIKKEASTFQESSLFGVAGCSLLMVIIGYFIIRNLSRAAKYVLQLTNSVSQGDLREQPFRKHGNDEFGMISQALETMIKNLRNLIVTISEHAQQVSGASEQMNTTSQQSAISAAQVSEEINQVNECMEIQSRAAEETARAIEEMAVGIGRIAENTSSISDSSLRTSHDSEHGQTQLDQLSTQLAGIRNMMGQLSGIVNQLHERSNEIGSIAANITNFSNQTNILSLNASIEAARAGEHGRGFAVVAAEIRKLATQSLESADVINQLVISTRNDMSDASNVMAATLGEVAQGGEMMTQVNESFTQIRQSIQNIAGQIHDNSAITEQMSASSEEVSATMEQSADTAKKSLINTQSVAGATKEQLILMEDIAKSAEHLHTIVEGLDKSVATFKI</sequence>